<dbReference type="eggNOG" id="ENOG502QQX4">
    <property type="taxonomic scope" value="Eukaryota"/>
</dbReference>
<dbReference type="OrthoDB" id="77564at2759"/>
<keyword evidence="5" id="KW-0539">Nucleus</keyword>
<dbReference type="InterPro" id="IPR033053">
    <property type="entry name" value="Hir3/CABIN1"/>
</dbReference>
<evidence type="ECO:0000313" key="8">
    <source>
        <dbReference type="Proteomes" id="UP000002035"/>
    </source>
</evidence>
<feature type="compositionally biased region" description="Basic and acidic residues" evidence="6">
    <location>
        <begin position="367"/>
        <end position="405"/>
    </location>
</feature>
<feature type="compositionally biased region" description="Basic and acidic residues" evidence="6">
    <location>
        <begin position="1754"/>
        <end position="1763"/>
    </location>
</feature>
<dbReference type="EMBL" id="DS995704">
    <property type="protein sequence ID" value="EEQ32013.1"/>
    <property type="molecule type" value="Genomic_DNA"/>
</dbReference>
<gene>
    <name evidence="7" type="ORF">MCYG_04832</name>
</gene>
<feature type="compositionally biased region" description="Acidic residues" evidence="6">
    <location>
        <begin position="1949"/>
        <end position="1967"/>
    </location>
</feature>
<dbReference type="PANTHER" id="PTHR15502:SF7">
    <property type="entry name" value="CALCINEURIN-BINDING PROTEIN CABIN-1"/>
    <property type="match status" value="1"/>
</dbReference>
<dbReference type="GO" id="GO:0031491">
    <property type="term" value="F:nucleosome binding"/>
    <property type="evidence" value="ECO:0007669"/>
    <property type="project" value="TreeGrafter"/>
</dbReference>
<evidence type="ECO:0000256" key="3">
    <source>
        <dbReference type="ARBA" id="ARBA00007335"/>
    </source>
</evidence>
<comment type="similarity">
    <text evidence="3">Belongs to the HIR3 family.</text>
</comment>
<sequence length="1967" mass="222003">MSTFAALNIEADETPEEEIDDTREIQIEEALKLYQTALKLHSQGPKHYKEAAEAYDALFKSEIFKFPQYADLGAAISEDEYIEEVDGPSAVSIAAADEAETAASALPQTLYLSYKNYGQFLLDTVRYAWEQGGDLADTASSTESAIRHFADALERDDSDLELWRKCARVGDALRSHRILRFCLESVFEGNGDGIDDGFEQLGIEQAGAVGDLRKFFTALHDPVSLAQLPHKQPRRALLNFLQRQIDPFPYLPSALKQLNGGSISCRLGLPATKHHTITPTTNSWAALGEKILELLSGDGLGQDTVGVQGTMKICLPDSDVAMTSPAATLPIIQGRRSSKHRNSIIADSGDPEENTANESMPTADENTDPKEDEKADGKTDGDTNKEQEDEKTVDKDREETEKPNELVDETEARPGPQTRKRSSASIVNEEPTDGGRTKSKRIRARESIADTQAQPEEVIFDQTRYFEDRLEIYTHADEWMFSTANSLFSKFGVEELGSVDQIKQMLAPTGSGQNTTESSPESLAVHDLRHIIENWNDGLSKVALHSDIFADTQDGLKGVKKSGLSVFLEHSKQVGAKAEREGDLVDDQGLEQFANNINASNLTMQEVAFKWLEKYLKPDLQSLGHDISTVTDSIYATQQMCQSARDTLTQILLRLDGFVYSRLREFALNLERKILSSAHETPYSFTPDDLIAVEMSQSIYELHLDIYDSIVCQNEKNQDAAILQQDRLSRWRSLTHGYISYYLDLCIVDHRQTAMVLRHLWATTFHENMLDDQKGDYVLLCLGDIRRALVSLGDPVITLVNNNTMPEISTAAIDQEVSRLRAMSFFTDIFGSGNDDLVHLIETIEPVLDPSAVRYTDENGNISEEAKPSTTTQNLIDFLNQGDATLKLFLWRRLREAYDSIDYPTKVVSCHLRSLEAVVQELNRPARTQLPVNERRSSLLKWLKLSDDILTSVMRRVVNKPEVSFECFDWNHLQISMSSLARLSRILQSFALYEDGVRVGQITPADIRPASTAKSLEQEGINQNNELFDTPLDDRIHFLRSIHNALGLRSYCKYPKNLFVKLMRDELLTLKTDDVYEDDLAQVLYDLYKFKFSPHLDVSFDHGCPYETLDQEIALKLVDFTLTQTKRIDIKDYLKSDLKTTVDALQRQIGLMGKSELATPLNKRILSKFLKTPINPLELFRSVQGVSGLSMIPVYSKSSDLADKGWFTFLGSAALAKFRAQKKVGPTPTEDLDLAATLFRHDLEHGKDRWESWYQLAQVYDLRLEEEIAWSAEKINNDREDLATVERRAIHAYSMAVATAVQTADLKPDEKKQISDLYTEFGLRVYASTRDPLSMGAFDVTAFMRHFSSGADQRMYEGKPFSAMKPFSAWYFASYLFHRAMKDRPMNWRNHYMFSKCLWKMYCSNDPLKERYKPIEPADILDSLTDAIDVLPKKKDGRSSEPILEPHFKLVSLTHKLVRRGDLEPKDASEKLLATPWARGLSLATDMESWKPFILGVLKQLQNADKSNWHHRIVARAAHIIYDDSKDREAAIAAKNDLTQHIFTKTMTVQVWRPENERAGRHFVYTTRYVYFFVQLLDQLDDRANLDMLVRRVRRKVNDYLNFPKLWEDTCATYIKLLRRAGNIPEGKEDTIFKGVSLDDFTLYSGRLDTWCQNPAKEDIPTIELLRDAVELKKLNGTIIKSGMFDDLVADIYAQLYEKTLPQFVEQVAGEENRERMKVDHLLMPGESADGTETPPALTSVQAPAPRLRAKGVTRKEVQKKSDAIAAKAPRPAPKPAKPAEDEAKQAQTEQQSTDQQTGNDTAADPAQVDNKEDKDKDNNEEDKDRKDEEEKEENNEEEEKEGDDNEEREDNNEEEEKDGDNCEDKEASVPDHSVHDTTEIESGLSDIETETASGDAMKPSSPMFQNLLRARMSSPKAGSELSTVVSADGGDNDSIPTPSVQDTKMEIDAETVEAAEGSDTEEQQED</sequence>
<evidence type="ECO:0000256" key="6">
    <source>
        <dbReference type="SAM" id="MobiDB-lite"/>
    </source>
</evidence>
<evidence type="ECO:0000313" key="7">
    <source>
        <dbReference type="EMBL" id="EEQ32013.1"/>
    </source>
</evidence>
<comment type="function">
    <text evidence="1">Has a role in a nucleosome assembly pathway that is required for the integrity of heterochromatin and proper chromosome segregation.</text>
</comment>
<organism evidence="7 8">
    <name type="scientific">Arthroderma otae (strain ATCC MYA-4605 / CBS 113480)</name>
    <name type="common">Microsporum canis</name>
    <dbReference type="NCBI Taxonomy" id="554155"/>
    <lineage>
        <taxon>Eukaryota</taxon>
        <taxon>Fungi</taxon>
        <taxon>Dikarya</taxon>
        <taxon>Ascomycota</taxon>
        <taxon>Pezizomycotina</taxon>
        <taxon>Eurotiomycetes</taxon>
        <taxon>Eurotiomycetidae</taxon>
        <taxon>Onygenales</taxon>
        <taxon>Arthrodermataceae</taxon>
        <taxon>Microsporum</taxon>
    </lineage>
</organism>
<keyword evidence="8" id="KW-1185">Reference proteome</keyword>
<dbReference type="GO" id="GO:0006325">
    <property type="term" value="P:chromatin organization"/>
    <property type="evidence" value="ECO:0007669"/>
    <property type="project" value="InterPro"/>
</dbReference>
<reference evidence="8" key="1">
    <citation type="journal article" date="2012" name="MBio">
        <title>Comparative genome analysis of Trichophyton rubrum and related dermatophytes reveals candidate genes involved in infection.</title>
        <authorList>
            <person name="Martinez D.A."/>
            <person name="Oliver B.G."/>
            <person name="Graeser Y."/>
            <person name="Goldberg J.M."/>
            <person name="Li W."/>
            <person name="Martinez-Rossi N.M."/>
            <person name="Monod M."/>
            <person name="Shelest E."/>
            <person name="Barton R.C."/>
            <person name="Birch E."/>
            <person name="Brakhage A.A."/>
            <person name="Chen Z."/>
            <person name="Gurr S.J."/>
            <person name="Heiman D."/>
            <person name="Heitman J."/>
            <person name="Kosti I."/>
            <person name="Rossi A."/>
            <person name="Saif S."/>
            <person name="Samalova M."/>
            <person name="Saunders C.W."/>
            <person name="Shea T."/>
            <person name="Summerbell R.C."/>
            <person name="Xu J."/>
            <person name="Young S."/>
            <person name="Zeng Q."/>
            <person name="Birren B.W."/>
            <person name="Cuomo C.A."/>
            <person name="White T.C."/>
        </authorList>
    </citation>
    <scope>NUCLEOTIDE SEQUENCE [LARGE SCALE GENOMIC DNA]</scope>
    <source>
        <strain evidence="8">ATCC MYA-4605 / CBS 113480</strain>
    </source>
</reference>
<comment type="subcellular location">
    <subcellularLocation>
        <location evidence="2">Nucleus</location>
    </subcellularLocation>
</comment>
<proteinExistence type="inferred from homology"/>
<dbReference type="VEuPathDB" id="FungiDB:MCYG_04832"/>
<feature type="compositionally biased region" description="Low complexity" evidence="6">
    <location>
        <begin position="1786"/>
        <end position="1798"/>
    </location>
</feature>
<dbReference type="STRING" id="554155.C5FQ60"/>
<dbReference type="PANTHER" id="PTHR15502">
    <property type="entry name" value="CALCINEURIN-BINDING PROTEIN CABIN 1-RELATED"/>
    <property type="match status" value="1"/>
</dbReference>
<name>C5FQ60_ARTOC</name>
<feature type="compositionally biased region" description="Basic and acidic residues" evidence="6">
    <location>
        <begin position="1860"/>
        <end position="1879"/>
    </location>
</feature>
<accession>C5FQ60</accession>
<feature type="compositionally biased region" description="Basic and acidic residues" evidence="6">
    <location>
        <begin position="1810"/>
        <end position="1829"/>
    </location>
</feature>
<protein>
    <recommendedName>
        <fullName evidence="4">Histone transcription regulator 3 homolog</fullName>
    </recommendedName>
</protein>
<dbReference type="Proteomes" id="UP000002035">
    <property type="component" value="Unassembled WGS sequence"/>
</dbReference>
<dbReference type="RefSeq" id="XP_002847095.1">
    <property type="nucleotide sequence ID" value="XM_002847049.1"/>
</dbReference>
<feature type="region of interest" description="Disordered" evidence="6">
    <location>
        <begin position="331"/>
        <end position="450"/>
    </location>
</feature>
<feature type="region of interest" description="Disordered" evidence="6">
    <location>
        <begin position="1725"/>
        <end position="1967"/>
    </location>
</feature>
<dbReference type="OMA" id="WETWYRL"/>
<evidence type="ECO:0000256" key="4">
    <source>
        <dbReference type="ARBA" id="ARBA00014848"/>
    </source>
</evidence>
<dbReference type="GeneID" id="9226108"/>
<evidence type="ECO:0000256" key="1">
    <source>
        <dbReference type="ARBA" id="ARBA00002687"/>
    </source>
</evidence>
<evidence type="ECO:0000256" key="5">
    <source>
        <dbReference type="ARBA" id="ARBA00023242"/>
    </source>
</evidence>
<dbReference type="GO" id="GO:0005634">
    <property type="term" value="C:nucleus"/>
    <property type="evidence" value="ECO:0007669"/>
    <property type="project" value="UniProtKB-SubCell"/>
</dbReference>
<evidence type="ECO:0000256" key="2">
    <source>
        <dbReference type="ARBA" id="ARBA00004123"/>
    </source>
</evidence>
<dbReference type="HOGENOM" id="CLU_001419_0_0_1"/>
<dbReference type="GO" id="GO:0000417">
    <property type="term" value="C:HIR complex"/>
    <property type="evidence" value="ECO:0007669"/>
    <property type="project" value="TreeGrafter"/>
</dbReference>
<feature type="compositionally biased region" description="Acidic residues" evidence="6">
    <location>
        <begin position="1830"/>
        <end position="1859"/>
    </location>
</feature>